<proteinExistence type="predicted"/>
<reference evidence="2" key="2">
    <citation type="submission" date="2021-10" db="EMBL/GenBank/DDBJ databases">
        <title>Phylogenomics reveals ancestral predisposition of the termite-cultivated fungus Termitomyces towards a domesticated lifestyle.</title>
        <authorList>
            <person name="Auxier B."/>
            <person name="Grum-Grzhimaylo A."/>
            <person name="Cardenas M.E."/>
            <person name="Lodge J.D."/>
            <person name="Laessoe T."/>
            <person name="Pedersen O."/>
            <person name="Smith M.E."/>
            <person name="Kuyper T.W."/>
            <person name="Franco-Molano E.A."/>
            <person name="Baroni T.J."/>
            <person name="Aanen D.K."/>
        </authorList>
    </citation>
    <scope>NUCLEOTIDE SEQUENCE</scope>
    <source>
        <strain evidence="2">D49</strain>
    </source>
</reference>
<dbReference type="PANTHER" id="PTHR21310:SF39">
    <property type="entry name" value="AMINOGLYCOSIDE PHOSPHOTRANSFERASE DOMAIN-CONTAINING PROTEIN"/>
    <property type="match status" value="1"/>
</dbReference>
<comment type="caution">
    <text evidence="2">The sequence shown here is derived from an EMBL/GenBank/DDBJ whole genome shotgun (WGS) entry which is preliminary data.</text>
</comment>
<dbReference type="InterPro" id="IPR002575">
    <property type="entry name" value="Aminoglycoside_PTrfase"/>
</dbReference>
<dbReference type="InterPro" id="IPR011009">
    <property type="entry name" value="Kinase-like_dom_sf"/>
</dbReference>
<sequence>MVSPLPSECDSWTEEEIINIIEKSHRIQGTHVFLLSENTIAKRTRRLRDPGASPEARALAFIYEHTSIPVPKIRKYLQNSFVVVMDRIPGVSLYEAWPRLSAFQQILVAWTLRGYIEQLRHASAAYSRRHVPGPMYDRPLRCESPSLMLFDDRTYLLPTTEALIDFFNKQSHIPSDAPPSCRFTDDAPLVLTHNDLCPRNIILGDDGRLWMIDFGGSGFYPPWFEYLSMIGVTENRFQPVEMSWWDSIALIAGYPAKEVGLIGADILRSIYVGRREFYITQSERDRE</sequence>
<dbReference type="SUPFAM" id="SSF56112">
    <property type="entry name" value="Protein kinase-like (PK-like)"/>
    <property type="match status" value="1"/>
</dbReference>
<keyword evidence="3" id="KW-1185">Reference proteome</keyword>
<dbReference type="CDD" id="cd05120">
    <property type="entry name" value="APH_ChoK_like"/>
    <property type="match status" value="1"/>
</dbReference>
<evidence type="ECO:0000259" key="1">
    <source>
        <dbReference type="Pfam" id="PF01636"/>
    </source>
</evidence>
<gene>
    <name evidence="2" type="ORF">H0H81_000047</name>
</gene>
<accession>A0A9P7FW73</accession>
<dbReference type="Pfam" id="PF01636">
    <property type="entry name" value="APH"/>
    <property type="match status" value="1"/>
</dbReference>
<feature type="domain" description="Aminoglycoside phosphotransferase" evidence="1">
    <location>
        <begin position="39"/>
        <end position="230"/>
    </location>
</feature>
<dbReference type="InterPro" id="IPR051678">
    <property type="entry name" value="AGP_Transferase"/>
</dbReference>
<evidence type="ECO:0000313" key="2">
    <source>
        <dbReference type="EMBL" id="KAG5639767.1"/>
    </source>
</evidence>
<dbReference type="Proteomes" id="UP000717328">
    <property type="component" value="Unassembled WGS sequence"/>
</dbReference>
<evidence type="ECO:0000313" key="3">
    <source>
        <dbReference type="Proteomes" id="UP000717328"/>
    </source>
</evidence>
<name>A0A9P7FW73_9AGAR</name>
<dbReference type="PANTHER" id="PTHR21310">
    <property type="entry name" value="AMINOGLYCOSIDE PHOSPHOTRANSFERASE-RELATED-RELATED"/>
    <property type="match status" value="1"/>
</dbReference>
<protein>
    <recommendedName>
        <fullName evidence="1">Aminoglycoside phosphotransferase domain-containing protein</fullName>
    </recommendedName>
</protein>
<dbReference type="EMBL" id="JABCKI010005714">
    <property type="protein sequence ID" value="KAG5639767.1"/>
    <property type="molecule type" value="Genomic_DNA"/>
</dbReference>
<dbReference type="OrthoDB" id="8300194at2759"/>
<reference evidence="2" key="1">
    <citation type="submission" date="2021-02" db="EMBL/GenBank/DDBJ databases">
        <authorList>
            <person name="Nieuwenhuis M."/>
            <person name="Van De Peppel L.J.J."/>
        </authorList>
    </citation>
    <scope>NUCLEOTIDE SEQUENCE</scope>
    <source>
        <strain evidence="2">D49</strain>
    </source>
</reference>
<dbReference type="Gene3D" id="3.90.1200.10">
    <property type="match status" value="1"/>
</dbReference>
<organism evidence="2 3">
    <name type="scientific">Sphagnurus paluster</name>
    <dbReference type="NCBI Taxonomy" id="117069"/>
    <lineage>
        <taxon>Eukaryota</taxon>
        <taxon>Fungi</taxon>
        <taxon>Dikarya</taxon>
        <taxon>Basidiomycota</taxon>
        <taxon>Agaricomycotina</taxon>
        <taxon>Agaricomycetes</taxon>
        <taxon>Agaricomycetidae</taxon>
        <taxon>Agaricales</taxon>
        <taxon>Tricholomatineae</taxon>
        <taxon>Lyophyllaceae</taxon>
        <taxon>Sphagnurus</taxon>
    </lineage>
</organism>
<dbReference type="AlphaFoldDB" id="A0A9P7FW73"/>